<dbReference type="InterPro" id="IPR036227">
    <property type="entry name" value="Ribosomal_uL15/eL18_sf"/>
</dbReference>
<dbReference type="HAMAP" id="MF_01341">
    <property type="entry name" value="Ribosomal_uL15"/>
    <property type="match status" value="1"/>
</dbReference>
<dbReference type="PANTHER" id="PTHR11721">
    <property type="entry name" value="60S RIBOSOMAL PROTEIN L27A"/>
    <property type="match status" value="1"/>
</dbReference>
<feature type="region of interest" description="Disordered" evidence="7">
    <location>
        <begin position="1"/>
        <end position="38"/>
    </location>
</feature>
<dbReference type="EMBL" id="RXIL01000019">
    <property type="protein sequence ID" value="RZN73104.1"/>
    <property type="molecule type" value="Genomic_DNA"/>
</dbReference>
<evidence type="ECO:0000256" key="3">
    <source>
        <dbReference type="ARBA" id="ARBA00023274"/>
    </source>
</evidence>
<feature type="domain" description="Large ribosomal subunit protein uL15/eL18" evidence="8">
    <location>
        <begin position="70"/>
        <end position="142"/>
    </location>
</feature>
<sequence length="150" mass="16306">MVKDKTSKYRGSRTCGGGNAKKRRGGGSKGGRGNAGPFKHHFVRTILKGVRRGKYGFKRPPAVIEEKNAINVGKLDEIAQNLVFRGLATEEGSFINVDMEKLGIDKVLGSGSIRNNRKLRITSKAFSVKAVEKIEESGGEVIFAEANMPE</sequence>
<keyword evidence="5" id="KW-0694">RNA-binding</keyword>
<protein>
    <recommendedName>
        <fullName evidence="4 5">Large ribosomal subunit protein uL15</fullName>
    </recommendedName>
</protein>
<accession>A0A520KYJ2</accession>
<comment type="subunit">
    <text evidence="5">Part of the 50S ribosomal subunit.</text>
</comment>
<comment type="function">
    <text evidence="5">Binds to the 23S rRNA.</text>
</comment>
<dbReference type="GO" id="GO:0003735">
    <property type="term" value="F:structural constituent of ribosome"/>
    <property type="evidence" value="ECO:0007669"/>
    <property type="project" value="InterPro"/>
</dbReference>
<evidence type="ECO:0000256" key="5">
    <source>
        <dbReference type="HAMAP-Rule" id="MF_01341"/>
    </source>
</evidence>
<dbReference type="Proteomes" id="UP000320766">
    <property type="component" value="Unassembled WGS sequence"/>
</dbReference>
<evidence type="ECO:0000256" key="7">
    <source>
        <dbReference type="SAM" id="MobiDB-lite"/>
    </source>
</evidence>
<keyword evidence="5" id="KW-0699">rRNA-binding</keyword>
<dbReference type="SUPFAM" id="SSF52080">
    <property type="entry name" value="Ribosomal proteins L15p and L18e"/>
    <property type="match status" value="1"/>
</dbReference>
<comment type="similarity">
    <text evidence="1 5 6">Belongs to the universal ribosomal protein uL15 family.</text>
</comment>
<evidence type="ECO:0000256" key="1">
    <source>
        <dbReference type="ARBA" id="ARBA00007320"/>
    </source>
</evidence>
<keyword evidence="2 5" id="KW-0689">Ribosomal protein</keyword>
<dbReference type="Pfam" id="PF00828">
    <property type="entry name" value="Ribosomal_L27A"/>
    <property type="match status" value="1"/>
</dbReference>
<gene>
    <name evidence="5" type="primary">rpl15</name>
    <name evidence="9" type="ORF">EF807_01045</name>
</gene>
<organism evidence="9 10">
    <name type="scientific">Candidatus Methanolliviera hydrocarbonicum</name>
    <dbReference type="NCBI Taxonomy" id="2491085"/>
    <lineage>
        <taxon>Archaea</taxon>
        <taxon>Methanobacteriati</taxon>
        <taxon>Methanobacteriota</taxon>
        <taxon>Candidatus Methanoliparia</taxon>
        <taxon>Candidatus Methanoliparales</taxon>
        <taxon>Candidatus Methanollivieraceae</taxon>
        <taxon>Candidatus Methanolliviera</taxon>
    </lineage>
</organism>
<evidence type="ECO:0000313" key="9">
    <source>
        <dbReference type="EMBL" id="RZN73104.1"/>
    </source>
</evidence>
<comment type="caution">
    <text evidence="9">The sequence shown here is derived from an EMBL/GenBank/DDBJ whole genome shotgun (WGS) entry which is preliminary data.</text>
</comment>
<dbReference type="PROSITE" id="PS00475">
    <property type="entry name" value="RIBOSOMAL_L15"/>
    <property type="match status" value="1"/>
</dbReference>
<evidence type="ECO:0000256" key="4">
    <source>
        <dbReference type="ARBA" id="ARBA00035200"/>
    </source>
</evidence>
<evidence type="ECO:0000256" key="6">
    <source>
        <dbReference type="RuleBase" id="RU003888"/>
    </source>
</evidence>
<proteinExistence type="inferred from homology"/>
<dbReference type="GO" id="GO:0022625">
    <property type="term" value="C:cytosolic large ribosomal subunit"/>
    <property type="evidence" value="ECO:0007669"/>
    <property type="project" value="TreeGrafter"/>
</dbReference>
<dbReference type="InterPro" id="IPR021131">
    <property type="entry name" value="Ribosomal_uL15/eL18"/>
</dbReference>
<dbReference type="AlphaFoldDB" id="A0A520KYJ2"/>
<evidence type="ECO:0000259" key="8">
    <source>
        <dbReference type="Pfam" id="PF00828"/>
    </source>
</evidence>
<reference evidence="9 10" key="1">
    <citation type="journal article" date="2019" name="Nat. Microbiol.">
        <title>Wide diversity of methane and short-chain alkane metabolisms in uncultured archaea.</title>
        <authorList>
            <person name="Borrel G."/>
            <person name="Adam P.S."/>
            <person name="McKay L.J."/>
            <person name="Chen L.X."/>
            <person name="Sierra-Garcia I.N."/>
            <person name="Sieber C.M."/>
            <person name="Letourneur Q."/>
            <person name="Ghozlane A."/>
            <person name="Andersen G.L."/>
            <person name="Li W.J."/>
            <person name="Hallam S.J."/>
            <person name="Muyzer G."/>
            <person name="de Oliveira V.M."/>
            <person name="Inskeep W.P."/>
            <person name="Banfield J.F."/>
            <person name="Gribaldo S."/>
        </authorList>
    </citation>
    <scope>NUCLEOTIDE SEQUENCE [LARGE SCALE GENOMIC DNA]</scope>
    <source>
        <strain evidence="9">NM1b</strain>
    </source>
</reference>
<evidence type="ECO:0000313" key="10">
    <source>
        <dbReference type="Proteomes" id="UP000320766"/>
    </source>
</evidence>
<dbReference type="PANTHER" id="PTHR11721:SF3">
    <property type="entry name" value="LARGE RIBOSOMAL SUBUNIT PROTEIN UL15"/>
    <property type="match status" value="1"/>
</dbReference>
<dbReference type="InterPro" id="IPR001196">
    <property type="entry name" value="Ribosomal_uL15_CS"/>
</dbReference>
<dbReference type="Gene3D" id="4.10.990.10">
    <property type="match status" value="1"/>
</dbReference>
<dbReference type="Gene3D" id="3.100.10.10">
    <property type="match status" value="1"/>
</dbReference>
<keyword evidence="3 5" id="KW-0687">Ribonucleoprotein</keyword>
<dbReference type="InterPro" id="IPR030878">
    <property type="entry name" value="Ribosomal_uL15"/>
</dbReference>
<dbReference type="GO" id="GO:0019843">
    <property type="term" value="F:rRNA binding"/>
    <property type="evidence" value="ECO:0007669"/>
    <property type="project" value="UniProtKB-UniRule"/>
</dbReference>
<name>A0A520KYJ2_9EURY</name>
<dbReference type="InterPro" id="IPR027386">
    <property type="entry name" value="Rbsml_uL15_N"/>
</dbReference>
<evidence type="ECO:0000256" key="2">
    <source>
        <dbReference type="ARBA" id="ARBA00022980"/>
    </source>
</evidence>
<dbReference type="GO" id="GO:0006412">
    <property type="term" value="P:translation"/>
    <property type="evidence" value="ECO:0007669"/>
    <property type="project" value="UniProtKB-UniRule"/>
</dbReference>